<dbReference type="PROSITE" id="PS00455">
    <property type="entry name" value="AMP_BINDING"/>
    <property type="match status" value="1"/>
</dbReference>
<keyword evidence="2 4" id="KW-0436">Ligase</keyword>
<comment type="caution">
    <text evidence="4">The sequence shown here is derived from an EMBL/GenBank/DDBJ whole genome shotgun (WGS) entry which is preliminary data.</text>
</comment>
<dbReference type="AlphaFoldDB" id="A0A4R6RNY4"/>
<feature type="domain" description="AMP-dependent synthetase/ligase" evidence="3">
    <location>
        <begin position="44"/>
        <end position="395"/>
    </location>
</feature>
<gene>
    <name evidence="4" type="ORF">EDD54_1444</name>
</gene>
<dbReference type="GO" id="GO:0006631">
    <property type="term" value="P:fatty acid metabolic process"/>
    <property type="evidence" value="ECO:0007669"/>
    <property type="project" value="TreeGrafter"/>
</dbReference>
<dbReference type="Pfam" id="PF00501">
    <property type="entry name" value="AMP-binding"/>
    <property type="match status" value="1"/>
</dbReference>
<dbReference type="RefSeq" id="WP_126535341.1">
    <property type="nucleotide sequence ID" value="NZ_BSPM01000008.1"/>
</dbReference>
<keyword evidence="5" id="KW-1185">Reference proteome</keyword>
<dbReference type="OrthoDB" id="9803968at2"/>
<protein>
    <submittedName>
        <fullName evidence="4">Acyl-CoA synthetase (AMP-forming)/AMP-acid ligase II</fullName>
    </submittedName>
</protein>
<dbReference type="InterPro" id="IPR020845">
    <property type="entry name" value="AMP-binding_CS"/>
</dbReference>
<evidence type="ECO:0000256" key="1">
    <source>
        <dbReference type="ARBA" id="ARBA00006432"/>
    </source>
</evidence>
<evidence type="ECO:0000313" key="5">
    <source>
        <dbReference type="Proteomes" id="UP000294547"/>
    </source>
</evidence>
<accession>A0A4R6RNY4</accession>
<dbReference type="PANTHER" id="PTHR43201">
    <property type="entry name" value="ACYL-COA SYNTHETASE"/>
    <property type="match status" value="1"/>
</dbReference>
<dbReference type="Gene3D" id="3.40.50.12780">
    <property type="entry name" value="N-terminal domain of ligase-like"/>
    <property type="match status" value="1"/>
</dbReference>
<comment type="similarity">
    <text evidence="1">Belongs to the ATP-dependent AMP-binding enzyme family.</text>
</comment>
<dbReference type="Gene3D" id="3.30.300.30">
    <property type="match status" value="1"/>
</dbReference>
<dbReference type="GO" id="GO:0031956">
    <property type="term" value="F:medium-chain fatty acid-CoA ligase activity"/>
    <property type="evidence" value="ECO:0007669"/>
    <property type="project" value="TreeGrafter"/>
</dbReference>
<dbReference type="InterPro" id="IPR045851">
    <property type="entry name" value="AMP-bd_C_sf"/>
</dbReference>
<organism evidence="4 5">
    <name type="scientific">Oharaeibacter diazotrophicus</name>
    <dbReference type="NCBI Taxonomy" id="1920512"/>
    <lineage>
        <taxon>Bacteria</taxon>
        <taxon>Pseudomonadati</taxon>
        <taxon>Pseudomonadota</taxon>
        <taxon>Alphaproteobacteria</taxon>
        <taxon>Hyphomicrobiales</taxon>
        <taxon>Pleomorphomonadaceae</taxon>
        <taxon>Oharaeibacter</taxon>
    </lineage>
</organism>
<dbReference type="PANTHER" id="PTHR43201:SF5">
    <property type="entry name" value="MEDIUM-CHAIN ACYL-COA LIGASE ACSF2, MITOCHONDRIAL"/>
    <property type="match status" value="1"/>
</dbReference>
<name>A0A4R6RNY4_9HYPH</name>
<dbReference type="Proteomes" id="UP000294547">
    <property type="component" value="Unassembled WGS sequence"/>
</dbReference>
<dbReference type="InterPro" id="IPR000873">
    <property type="entry name" value="AMP-dep_synth/lig_dom"/>
</dbReference>
<evidence type="ECO:0000259" key="3">
    <source>
        <dbReference type="Pfam" id="PF00501"/>
    </source>
</evidence>
<evidence type="ECO:0000313" key="4">
    <source>
        <dbReference type="EMBL" id="TDP87546.1"/>
    </source>
</evidence>
<proteinExistence type="inferred from homology"/>
<dbReference type="EMBL" id="SNXY01000006">
    <property type="protein sequence ID" value="TDP87546.1"/>
    <property type="molecule type" value="Genomic_DNA"/>
</dbReference>
<sequence length="532" mass="56286">MAAGRAEGMVTAGRDPVAAGLDPAFWNRGLFEAFLDGRTMAGGDVAAVEDQDRQPLTRDRLLLAAAVLGRRLATMTARGERVGVLLPNVGGAAVTLLALTAYGRVPAMLNFSAGLLNLEAACTAAGIRTIVTSDAFVRTAKLDEVVAKLAEKTTVIRLEEVRRALTLVDKAIGAAYSKLPRLFHAPFRPKPDDVAVVLFTSGTEGVPKGVALSHANLLANVAEIRAAWRFRPDDVMFNALPVFHSFGLTAGLLLPLVGGFKSFLYPSPLHYRQIPGFVKAAGTTILLATDTFAAGWGRAAEADDFATVKMTILGAERVKEATRRLWRERFGIELNEGYGATECAPVIAVNIPGSAREGTVGPLLPGIEARLEPVPGLAEGGRLLVRGPNLMRGYFRVDRPGVLQPRDGDWYDTGDIVTIDADGFVAIRGRAKRFAKVGGEMVSLAAVEAYAAAIWPEASHAAVAVPDPRKGEAVVLVSDSADATVEGLIAYAQDHGIGEIMMPRKVVKVDALPVLGTGKVDFVAIAEIAAKA</sequence>
<evidence type="ECO:0000256" key="2">
    <source>
        <dbReference type="ARBA" id="ARBA00022598"/>
    </source>
</evidence>
<dbReference type="InterPro" id="IPR042099">
    <property type="entry name" value="ANL_N_sf"/>
</dbReference>
<reference evidence="4 5" key="1">
    <citation type="submission" date="2019-03" db="EMBL/GenBank/DDBJ databases">
        <title>Genomic Encyclopedia of Type Strains, Phase IV (KMG-IV): sequencing the most valuable type-strain genomes for metagenomic binning, comparative biology and taxonomic classification.</title>
        <authorList>
            <person name="Goeker M."/>
        </authorList>
    </citation>
    <scope>NUCLEOTIDE SEQUENCE [LARGE SCALE GENOMIC DNA]</scope>
    <source>
        <strain evidence="4 5">DSM 102969</strain>
    </source>
</reference>
<dbReference type="SUPFAM" id="SSF56801">
    <property type="entry name" value="Acetyl-CoA synthetase-like"/>
    <property type="match status" value="1"/>
</dbReference>